<evidence type="ECO:0000313" key="3">
    <source>
        <dbReference type="EMBL" id="EQD32851.1"/>
    </source>
</evidence>
<sequence length="102" mass="10886">HGHRQRPGQIAILLAGLYADGVTRVDEAQPTRDYTERMLQAFGWPIEFGPGWAALPGRQSLRGDVQVPGDFSSAAFFIVAATLVPAANCCCRRSASTPAASD</sequence>
<dbReference type="Gene3D" id="3.65.10.10">
    <property type="entry name" value="Enolpyruvate transferase domain"/>
    <property type="match status" value="2"/>
</dbReference>
<comment type="caution">
    <text evidence="3">The sequence shown here is derived from an EMBL/GenBank/DDBJ whole genome shotgun (WGS) entry which is preliminary data.</text>
</comment>
<evidence type="ECO:0000256" key="1">
    <source>
        <dbReference type="ARBA" id="ARBA00022679"/>
    </source>
</evidence>
<reference evidence="3" key="1">
    <citation type="submission" date="2013-08" db="EMBL/GenBank/DDBJ databases">
        <authorList>
            <person name="Mendez C."/>
            <person name="Richter M."/>
            <person name="Ferrer M."/>
            <person name="Sanchez J."/>
        </authorList>
    </citation>
    <scope>NUCLEOTIDE SEQUENCE</scope>
</reference>
<dbReference type="GO" id="GO:0016765">
    <property type="term" value="F:transferase activity, transferring alkyl or aryl (other than methyl) groups"/>
    <property type="evidence" value="ECO:0007669"/>
    <property type="project" value="InterPro"/>
</dbReference>
<dbReference type="SUPFAM" id="SSF55205">
    <property type="entry name" value="EPT/RTPC-like"/>
    <property type="match status" value="1"/>
</dbReference>
<protein>
    <submittedName>
        <fullName evidence="3">3-phosphoshikimate 1-carboxyvinyltransferase</fullName>
    </submittedName>
</protein>
<gene>
    <name evidence="3" type="ORF">B1A_19209</name>
</gene>
<proteinExistence type="predicted"/>
<reference evidence="3" key="2">
    <citation type="journal article" date="2014" name="ISME J.">
        <title>Microbial stratification in low pH oxic and suboxic macroscopic growths along an acid mine drainage.</title>
        <authorList>
            <person name="Mendez-Garcia C."/>
            <person name="Mesa V."/>
            <person name="Sprenger R.R."/>
            <person name="Richter M."/>
            <person name="Diez M.S."/>
            <person name="Solano J."/>
            <person name="Bargiela R."/>
            <person name="Golyshina O.V."/>
            <person name="Manteca A."/>
            <person name="Ramos J.L."/>
            <person name="Gallego J.R."/>
            <person name="Llorente I."/>
            <person name="Martins Dos Santos V.A."/>
            <person name="Jensen O.N."/>
            <person name="Pelaez A.I."/>
            <person name="Sanchez J."/>
            <person name="Ferrer M."/>
        </authorList>
    </citation>
    <scope>NUCLEOTIDE SEQUENCE</scope>
</reference>
<keyword evidence="1 3" id="KW-0808">Transferase</keyword>
<dbReference type="Pfam" id="PF00275">
    <property type="entry name" value="EPSP_synthase"/>
    <property type="match status" value="1"/>
</dbReference>
<evidence type="ECO:0000259" key="2">
    <source>
        <dbReference type="Pfam" id="PF00275"/>
    </source>
</evidence>
<accession>T0YC65</accession>
<name>T0YC65_9ZZZZ</name>
<dbReference type="EMBL" id="AUZX01014172">
    <property type="protein sequence ID" value="EQD32851.1"/>
    <property type="molecule type" value="Genomic_DNA"/>
</dbReference>
<dbReference type="AlphaFoldDB" id="T0YC65"/>
<dbReference type="InterPro" id="IPR036968">
    <property type="entry name" value="Enolpyruvate_Tfrase_sf"/>
</dbReference>
<dbReference type="InterPro" id="IPR001986">
    <property type="entry name" value="Enolpyruvate_Tfrase_dom"/>
</dbReference>
<feature type="non-terminal residue" evidence="3">
    <location>
        <position position="1"/>
    </location>
</feature>
<feature type="domain" description="Enolpyruvate transferase" evidence="2">
    <location>
        <begin position="11"/>
        <end position="86"/>
    </location>
</feature>
<dbReference type="InterPro" id="IPR013792">
    <property type="entry name" value="RNA3'P_cycl/enolpyr_Trfase_a/b"/>
</dbReference>
<organism evidence="3">
    <name type="scientific">mine drainage metagenome</name>
    <dbReference type="NCBI Taxonomy" id="410659"/>
    <lineage>
        <taxon>unclassified sequences</taxon>
        <taxon>metagenomes</taxon>
        <taxon>ecological metagenomes</taxon>
    </lineage>
</organism>